<protein>
    <recommendedName>
        <fullName evidence="15">ATP-dependent zinc metalloprotease FtsH</fullName>
        <ecNumber evidence="15">3.4.24.-</ecNumber>
    </recommendedName>
</protein>
<dbReference type="InterPro" id="IPR011546">
    <property type="entry name" value="Pept_M41_FtsH_extracell"/>
</dbReference>
<dbReference type="OrthoDB" id="9809379at2"/>
<dbReference type="EC" id="3.4.24.-" evidence="15"/>
<evidence type="ECO:0000256" key="15">
    <source>
        <dbReference type="HAMAP-Rule" id="MF_01458"/>
    </source>
</evidence>
<evidence type="ECO:0000256" key="12">
    <source>
        <dbReference type="ARBA" id="ARBA00023049"/>
    </source>
</evidence>
<dbReference type="Pfam" id="PF17862">
    <property type="entry name" value="AAA_lid_3"/>
    <property type="match status" value="1"/>
</dbReference>
<keyword evidence="8 15" id="KW-0378">Hydrolase</keyword>
<dbReference type="Pfam" id="PF00004">
    <property type="entry name" value="AAA"/>
    <property type="match status" value="1"/>
</dbReference>
<dbReference type="InterPro" id="IPR037219">
    <property type="entry name" value="Peptidase_M41-like"/>
</dbReference>
<dbReference type="Gene3D" id="3.40.50.300">
    <property type="entry name" value="P-loop containing nucleotide triphosphate hydrolases"/>
    <property type="match status" value="1"/>
</dbReference>
<keyword evidence="5 15" id="KW-0812">Transmembrane</keyword>
<feature type="region of interest" description="Disordered" evidence="18">
    <location>
        <begin position="626"/>
        <end position="679"/>
    </location>
</feature>
<dbReference type="PANTHER" id="PTHR23076">
    <property type="entry name" value="METALLOPROTEASE M41 FTSH"/>
    <property type="match status" value="1"/>
</dbReference>
<dbReference type="GO" id="GO:0004222">
    <property type="term" value="F:metalloendopeptidase activity"/>
    <property type="evidence" value="ECO:0007669"/>
    <property type="project" value="InterPro"/>
</dbReference>
<feature type="coiled-coil region" evidence="17">
    <location>
        <begin position="589"/>
        <end position="620"/>
    </location>
</feature>
<dbReference type="GO" id="GO:0030163">
    <property type="term" value="P:protein catabolic process"/>
    <property type="evidence" value="ECO:0007669"/>
    <property type="project" value="UniProtKB-UniRule"/>
</dbReference>
<comment type="subcellular location">
    <subcellularLocation>
        <location evidence="15">Cell membrane</location>
        <topology evidence="15">Multi-pass membrane protein</topology>
        <orientation evidence="15">Cytoplasmic side</orientation>
    </subcellularLocation>
    <subcellularLocation>
        <location evidence="1">Membrane</location>
    </subcellularLocation>
</comment>
<dbReference type="GO" id="GO:0005886">
    <property type="term" value="C:plasma membrane"/>
    <property type="evidence" value="ECO:0007669"/>
    <property type="project" value="UniProtKB-SubCell"/>
</dbReference>
<evidence type="ECO:0000256" key="13">
    <source>
        <dbReference type="ARBA" id="ARBA00023136"/>
    </source>
</evidence>
<dbReference type="GO" id="GO:0016887">
    <property type="term" value="F:ATP hydrolysis activity"/>
    <property type="evidence" value="ECO:0007669"/>
    <property type="project" value="UniProtKB-UniRule"/>
</dbReference>
<sequence>MENRPEEKTDSATDGRKRGNNSFLIALVVAGLIAMLFFNRGEERDRVTASFFQNELAGDNIESVVITDETIRGKFKTRPNKPASEQTADSDTVQKYRKEFYVTRNRDAGATIELEDQLRQADVPYEFAERDRTGEILSLLIMVGLPLAIIAFLFVMIRRTRSDIMGGGFLSGFSKSPAKRFEANEKAIKFTDVAGLEGVKADLQEIVDYLKTPEKFQKLGGFVPKGVLLNGPPGTGKTLLARAIAGEADVPFFSVNGSEFIQMFVGVGASRVRDLFRTAKEQAPSIIFIDEIDAVGRQRGAGLGGGHDEREQTLNQILGEMDGFSGSQAVIVVAATNRPDVLDPALLRPGRFDRHITVGRPTMKGREEIFKVHVRDVPLGDDVDLKRLAAGTVGLTGADIRNMVNEAALWAARQDKKLVEMEDFDYARDKILMGAKREEVLQESEKEKTAYHEAGHTLTAWHLDGSHIVHKVTIIPRGRALGVTQYVPNEDRLSVSKRELEHQLIVLLGGRAAEKIIYSETCVGAENDLERATSIARRMVTHWGMSSKIGPVSYKTSDEDPFLGREIHQSRQFSEHTQELIDEEVARILLEADQKAEQLLREHREELESITRALLEKEELSEMELTDLIGPSIHQRNGTKKDKVEQTLAPESAQEHSPGTPVQRDSDSRDADALIDGGT</sequence>
<evidence type="ECO:0000256" key="1">
    <source>
        <dbReference type="ARBA" id="ARBA00004370"/>
    </source>
</evidence>
<evidence type="ECO:0000256" key="18">
    <source>
        <dbReference type="SAM" id="MobiDB-lite"/>
    </source>
</evidence>
<keyword evidence="7 15" id="KW-0547">Nucleotide-binding</keyword>
<dbReference type="InterPro" id="IPR041569">
    <property type="entry name" value="AAA_lid_3"/>
</dbReference>
<comment type="similarity">
    <text evidence="14 15">In the central section; belongs to the AAA ATPase family.</text>
</comment>
<comment type="function">
    <text evidence="15">Acts as a processive, ATP-dependent zinc metallopeptidase for both cytoplasmic and membrane proteins. Plays a role in the quality control of integral membrane proteins.</text>
</comment>
<evidence type="ECO:0000256" key="2">
    <source>
        <dbReference type="ARBA" id="ARBA00010044"/>
    </source>
</evidence>
<dbReference type="GO" id="GO:0006508">
    <property type="term" value="P:proteolysis"/>
    <property type="evidence" value="ECO:0007669"/>
    <property type="project" value="UniProtKB-KW"/>
</dbReference>
<feature type="binding site" evidence="15">
    <location>
        <position position="456"/>
    </location>
    <ligand>
        <name>Zn(2+)</name>
        <dbReference type="ChEBI" id="CHEBI:29105"/>
        <note>catalytic</note>
    </ligand>
</feature>
<evidence type="ECO:0000256" key="3">
    <source>
        <dbReference type="ARBA" id="ARBA00022475"/>
    </source>
</evidence>
<feature type="domain" description="AAA+ ATPase" evidence="19">
    <location>
        <begin position="223"/>
        <end position="362"/>
    </location>
</feature>
<feature type="active site" evidence="15">
    <location>
        <position position="453"/>
    </location>
</feature>
<evidence type="ECO:0000256" key="5">
    <source>
        <dbReference type="ARBA" id="ARBA00022692"/>
    </source>
</evidence>
<dbReference type="GO" id="GO:0005524">
    <property type="term" value="F:ATP binding"/>
    <property type="evidence" value="ECO:0007669"/>
    <property type="project" value="UniProtKB-UniRule"/>
</dbReference>
<evidence type="ECO:0000256" key="8">
    <source>
        <dbReference type="ARBA" id="ARBA00022801"/>
    </source>
</evidence>
<evidence type="ECO:0000313" key="20">
    <source>
        <dbReference type="EMBL" id="TWU64809.1"/>
    </source>
</evidence>
<dbReference type="GO" id="GO:0008270">
    <property type="term" value="F:zinc ion binding"/>
    <property type="evidence" value="ECO:0007669"/>
    <property type="project" value="UniProtKB-UniRule"/>
</dbReference>
<keyword evidence="3 15" id="KW-1003">Cell membrane</keyword>
<dbReference type="PANTHER" id="PTHR23076:SF97">
    <property type="entry name" value="ATP-DEPENDENT ZINC METALLOPROTEASE YME1L1"/>
    <property type="match status" value="1"/>
</dbReference>
<dbReference type="Gene3D" id="1.20.58.760">
    <property type="entry name" value="Peptidase M41"/>
    <property type="match status" value="1"/>
</dbReference>
<feature type="binding site" evidence="15">
    <location>
        <position position="452"/>
    </location>
    <ligand>
        <name>Zn(2+)</name>
        <dbReference type="ChEBI" id="CHEBI:29105"/>
        <note>catalytic</note>
    </ligand>
</feature>
<dbReference type="InterPro" id="IPR003593">
    <property type="entry name" value="AAA+_ATPase"/>
</dbReference>
<feature type="binding site" evidence="15">
    <location>
        <begin position="231"/>
        <end position="238"/>
    </location>
    <ligand>
        <name>ATP</name>
        <dbReference type="ChEBI" id="CHEBI:30616"/>
    </ligand>
</feature>
<dbReference type="CDD" id="cd19501">
    <property type="entry name" value="RecA-like_FtsH"/>
    <property type="match status" value="1"/>
</dbReference>
<keyword evidence="10 15" id="KW-0067">ATP-binding</keyword>
<feature type="transmembrane region" description="Helical" evidence="15">
    <location>
        <begin position="21"/>
        <end position="38"/>
    </location>
</feature>
<feature type="transmembrane region" description="Helical" evidence="15">
    <location>
        <begin position="136"/>
        <end position="157"/>
    </location>
</feature>
<evidence type="ECO:0000313" key="21">
    <source>
        <dbReference type="Proteomes" id="UP000316476"/>
    </source>
</evidence>
<keyword evidence="13 15" id="KW-0472">Membrane</keyword>
<keyword evidence="11 15" id="KW-1133">Transmembrane helix</keyword>
<dbReference type="InterPro" id="IPR000642">
    <property type="entry name" value="Peptidase_M41"/>
</dbReference>
<name>A0A5C6FPF1_9PLAN</name>
<evidence type="ECO:0000256" key="17">
    <source>
        <dbReference type="SAM" id="Coils"/>
    </source>
</evidence>
<keyword evidence="6 15" id="KW-0479">Metal-binding</keyword>
<dbReference type="Gene3D" id="1.10.8.60">
    <property type="match status" value="1"/>
</dbReference>
<dbReference type="RefSeq" id="WP_146410423.1">
    <property type="nucleotide sequence ID" value="NZ_SJPZ01000001.1"/>
</dbReference>
<evidence type="ECO:0000256" key="11">
    <source>
        <dbReference type="ARBA" id="ARBA00022989"/>
    </source>
</evidence>
<dbReference type="NCBIfam" id="TIGR01241">
    <property type="entry name" value="FtsH_fam"/>
    <property type="match status" value="1"/>
</dbReference>
<dbReference type="FunFam" id="1.20.58.760:FF:000001">
    <property type="entry name" value="ATP-dependent zinc metalloprotease FtsH"/>
    <property type="match status" value="1"/>
</dbReference>
<keyword evidence="9 15" id="KW-0862">Zinc</keyword>
<dbReference type="InterPro" id="IPR003960">
    <property type="entry name" value="ATPase_AAA_CS"/>
</dbReference>
<dbReference type="FunFam" id="1.10.8.60:FF:000001">
    <property type="entry name" value="ATP-dependent zinc metalloprotease FtsH"/>
    <property type="match status" value="1"/>
</dbReference>
<dbReference type="Pfam" id="PF06480">
    <property type="entry name" value="FtsH_ext"/>
    <property type="match status" value="1"/>
</dbReference>
<evidence type="ECO:0000256" key="4">
    <source>
        <dbReference type="ARBA" id="ARBA00022670"/>
    </source>
</evidence>
<evidence type="ECO:0000256" key="6">
    <source>
        <dbReference type="ARBA" id="ARBA00022723"/>
    </source>
</evidence>
<evidence type="ECO:0000256" key="7">
    <source>
        <dbReference type="ARBA" id="ARBA00022741"/>
    </source>
</evidence>
<evidence type="ECO:0000256" key="16">
    <source>
        <dbReference type="RuleBase" id="RU003651"/>
    </source>
</evidence>
<comment type="caution">
    <text evidence="20">The sequence shown here is derived from an EMBL/GenBank/DDBJ whole genome shotgun (WGS) entry which is preliminary data.</text>
</comment>
<dbReference type="InterPro" id="IPR005936">
    <property type="entry name" value="FtsH"/>
</dbReference>
<dbReference type="SUPFAM" id="SSF140990">
    <property type="entry name" value="FtsH protease domain-like"/>
    <property type="match status" value="1"/>
</dbReference>
<dbReference type="Proteomes" id="UP000316476">
    <property type="component" value="Unassembled WGS sequence"/>
</dbReference>
<feature type="binding site" evidence="15">
    <location>
        <position position="528"/>
    </location>
    <ligand>
        <name>Zn(2+)</name>
        <dbReference type="ChEBI" id="CHEBI:29105"/>
        <note>catalytic</note>
    </ligand>
</feature>
<comment type="subunit">
    <text evidence="15">Homohexamer.</text>
</comment>
<keyword evidence="17" id="KW-0175">Coiled coil</keyword>
<evidence type="ECO:0000256" key="14">
    <source>
        <dbReference type="ARBA" id="ARBA00061570"/>
    </source>
</evidence>
<organism evidence="20 21">
    <name type="scientific">Crateriforma conspicua</name>
    <dbReference type="NCBI Taxonomy" id="2527996"/>
    <lineage>
        <taxon>Bacteria</taxon>
        <taxon>Pseudomonadati</taxon>
        <taxon>Planctomycetota</taxon>
        <taxon>Planctomycetia</taxon>
        <taxon>Planctomycetales</taxon>
        <taxon>Planctomycetaceae</taxon>
        <taxon>Crateriforma</taxon>
    </lineage>
</organism>
<keyword evidence="12 15" id="KW-0482">Metalloprotease</keyword>
<dbReference type="SUPFAM" id="SSF52540">
    <property type="entry name" value="P-loop containing nucleoside triphosphate hydrolases"/>
    <property type="match status" value="1"/>
</dbReference>
<comment type="cofactor">
    <cofactor evidence="15">
        <name>Zn(2+)</name>
        <dbReference type="ChEBI" id="CHEBI:29105"/>
    </cofactor>
    <text evidence="15">Binds 1 zinc ion per subunit.</text>
</comment>
<evidence type="ECO:0000256" key="10">
    <source>
        <dbReference type="ARBA" id="ARBA00022840"/>
    </source>
</evidence>
<dbReference type="GO" id="GO:0004176">
    <property type="term" value="F:ATP-dependent peptidase activity"/>
    <property type="evidence" value="ECO:0007669"/>
    <property type="project" value="InterPro"/>
</dbReference>
<dbReference type="PROSITE" id="PS00674">
    <property type="entry name" value="AAA"/>
    <property type="match status" value="1"/>
</dbReference>
<dbReference type="SMART" id="SM00382">
    <property type="entry name" value="AAA"/>
    <property type="match status" value="1"/>
</dbReference>
<dbReference type="Pfam" id="PF01434">
    <property type="entry name" value="Peptidase_M41"/>
    <property type="match status" value="1"/>
</dbReference>
<gene>
    <name evidence="20" type="primary">ftsH_2</name>
    <name evidence="15" type="synonym">ftsH</name>
    <name evidence="20" type="ORF">V7x_03530</name>
</gene>
<dbReference type="EMBL" id="SJPZ01000001">
    <property type="protein sequence ID" value="TWU64809.1"/>
    <property type="molecule type" value="Genomic_DNA"/>
</dbReference>
<keyword evidence="4 15" id="KW-0645">Protease</keyword>
<dbReference type="HAMAP" id="MF_01458">
    <property type="entry name" value="FtsH"/>
    <property type="match status" value="1"/>
</dbReference>
<reference evidence="20 21" key="1">
    <citation type="submission" date="2019-02" db="EMBL/GenBank/DDBJ databases">
        <title>Deep-cultivation of Planctomycetes and their phenomic and genomic characterization uncovers novel biology.</title>
        <authorList>
            <person name="Wiegand S."/>
            <person name="Jogler M."/>
            <person name="Boedeker C."/>
            <person name="Pinto D."/>
            <person name="Vollmers J."/>
            <person name="Rivas-Marin E."/>
            <person name="Kohn T."/>
            <person name="Peeters S.H."/>
            <person name="Heuer A."/>
            <person name="Rast P."/>
            <person name="Oberbeckmann S."/>
            <person name="Bunk B."/>
            <person name="Jeske O."/>
            <person name="Meyerdierks A."/>
            <person name="Storesund J.E."/>
            <person name="Kallscheuer N."/>
            <person name="Luecker S."/>
            <person name="Lage O.M."/>
            <person name="Pohl T."/>
            <person name="Merkel B.J."/>
            <person name="Hornburger P."/>
            <person name="Mueller R.-W."/>
            <person name="Bruemmer F."/>
            <person name="Labrenz M."/>
            <person name="Spormann A.M."/>
            <person name="Op Den Camp H."/>
            <person name="Overmann J."/>
            <person name="Amann R."/>
            <person name="Jetten M.S.M."/>
            <person name="Mascher T."/>
            <person name="Medema M.H."/>
            <person name="Devos D.P."/>
            <person name="Kaster A.-K."/>
            <person name="Ovreas L."/>
            <person name="Rohde M."/>
            <person name="Galperin M.Y."/>
            <person name="Jogler C."/>
        </authorList>
    </citation>
    <scope>NUCLEOTIDE SEQUENCE [LARGE SCALE GENOMIC DNA]</scope>
    <source>
        <strain evidence="20 21">V7</strain>
    </source>
</reference>
<dbReference type="InterPro" id="IPR003959">
    <property type="entry name" value="ATPase_AAA_core"/>
</dbReference>
<dbReference type="InterPro" id="IPR027417">
    <property type="entry name" value="P-loop_NTPase"/>
</dbReference>
<dbReference type="FunFam" id="3.40.50.300:FF:000001">
    <property type="entry name" value="ATP-dependent zinc metalloprotease FtsH"/>
    <property type="match status" value="1"/>
</dbReference>
<evidence type="ECO:0000259" key="19">
    <source>
        <dbReference type="SMART" id="SM00382"/>
    </source>
</evidence>
<proteinExistence type="inferred from homology"/>
<comment type="similarity">
    <text evidence="2 15">In the C-terminal section; belongs to the peptidase M41 family.</text>
</comment>
<accession>A0A5C6FPF1</accession>
<comment type="similarity">
    <text evidence="16">Belongs to the AAA ATPase family.</text>
</comment>
<evidence type="ECO:0000256" key="9">
    <source>
        <dbReference type="ARBA" id="ARBA00022833"/>
    </source>
</evidence>
<dbReference type="AlphaFoldDB" id="A0A5C6FPF1"/>